<dbReference type="SMART" id="SM00862">
    <property type="entry name" value="Trans_reg_C"/>
    <property type="match status" value="1"/>
</dbReference>
<dbReference type="Gene3D" id="1.25.40.10">
    <property type="entry name" value="Tetratricopeptide repeat domain"/>
    <property type="match status" value="1"/>
</dbReference>
<dbReference type="PROSITE" id="PS51755">
    <property type="entry name" value="OMPR_PHOB"/>
    <property type="match status" value="1"/>
</dbReference>
<dbReference type="Gene3D" id="1.10.10.10">
    <property type="entry name" value="Winged helix-like DNA-binding domain superfamily/Winged helix DNA-binding domain"/>
    <property type="match status" value="1"/>
</dbReference>
<dbReference type="CDD" id="cd15831">
    <property type="entry name" value="BTAD"/>
    <property type="match status" value="1"/>
</dbReference>
<dbReference type="InterPro" id="IPR003593">
    <property type="entry name" value="AAA+_ATPase"/>
</dbReference>
<dbReference type="GO" id="GO:0006355">
    <property type="term" value="P:regulation of DNA-templated transcription"/>
    <property type="evidence" value="ECO:0007669"/>
    <property type="project" value="InterPro"/>
</dbReference>
<dbReference type="SMART" id="SM01043">
    <property type="entry name" value="BTAD"/>
    <property type="match status" value="1"/>
</dbReference>
<evidence type="ECO:0000313" key="5">
    <source>
        <dbReference type="EMBL" id="MTD15999.1"/>
    </source>
</evidence>
<dbReference type="GO" id="GO:0003677">
    <property type="term" value="F:DNA binding"/>
    <property type="evidence" value="ECO:0007669"/>
    <property type="project" value="UniProtKB-UniRule"/>
</dbReference>
<comment type="similarity">
    <text evidence="1">Belongs to the AfsR/DnrI/RedD regulatory family.</text>
</comment>
<dbReference type="EMBL" id="WLYK01000008">
    <property type="protein sequence ID" value="MTD15999.1"/>
    <property type="molecule type" value="Genomic_DNA"/>
</dbReference>
<dbReference type="AlphaFoldDB" id="A0A7K1FRK8"/>
<evidence type="ECO:0000256" key="2">
    <source>
        <dbReference type="ARBA" id="ARBA00023125"/>
    </source>
</evidence>
<gene>
    <name evidence="5" type="ORF">GIS00_18850</name>
</gene>
<dbReference type="InterPro" id="IPR005158">
    <property type="entry name" value="BTAD"/>
</dbReference>
<name>A0A7K1FRK8_9ACTN</name>
<feature type="DNA-binding region" description="OmpR/PhoB-type" evidence="3">
    <location>
        <begin position="1"/>
        <end position="97"/>
    </location>
</feature>
<dbReference type="Pfam" id="PF03704">
    <property type="entry name" value="BTAD"/>
    <property type="match status" value="1"/>
</dbReference>
<evidence type="ECO:0000259" key="4">
    <source>
        <dbReference type="PROSITE" id="PS51755"/>
    </source>
</evidence>
<sequence length="953" mass="98387">MDFRDLGPLQVENEGIPVRLTGRRLLSVLAVLVARQGDVVTVDGLIDAVWDGAPPDRAEAALDSLLWRLRKALEPARAPRDPDGLLRTEAAGYRLEAGRGEIDSAAFAREAAAATDALRAGDHTRALDISTRALGRWRGRPYDGISDAGWIAAARERLEAVRIDLAEIRIGALLVAGRPEEAVADLVPLIDEYPFREHLRAQHMLGLYRSGRQAEALAAYAGARQVLDAELGVEPGPELVAMHAAVLGQDPALDLPRKAAPAGPVDAGALSGTGLPARRVVPIGRAAESDAVTAAVRPGRLLTLVGPMGVGKTTLAIACAAGLVDDERYPDGVHLADLSAVADPAAVAGELAAALGLTLDPGSPARSLAASLAGRRALLVVDNCEQLLPGIADLVAGILSTAVDLAVLATSREELGVPGETVVRIQPFPVPGGAGADSPGVALFLDRSGLSDDAADAGDIAEVVRICAALDGLPLGIELAARRARFLSLAEVAAGVEAEPGALTRDPRSPRPDRTLHDGIEVSHRTCRPDEQVLHRRLSALSAPFTLGLARAVAGNPPLAADLVPDLAAALAGRSLLAVEPSGRPGAPTRFRQLLPIRAHAADALRAAGEMSEIVGRRDAHVVALVADGPRRGRPGQRTWYEALDADRASVGAAIESLLTAPDGDPVALLLSRLAGYVHDRNHAVEARRWLVAADRHPGLSEFGAATAAAALGCSYAIARDNDRAADCFARAEPVLLAAADGVADDGRAVDAAGALLDMACAAWLGDDWARAVGLATVAADRCRAVGADHEAMIADAVLIAGGVFADPAAGVAAAEALLARPGADRNGLATLFACGTAAIGSAMTGDPEAAVRWTGEALRCSLAIGAENIGGLLEQRGGHLVRAGRPVEALRCFGAAAAHDRRVGLTWPQHPTTPPLLSAARAGVGDQEADQAWSAGERVIAAGRGLRLTDWI</sequence>
<keyword evidence="2 3" id="KW-0238">DNA-binding</keyword>
<dbReference type="InterPro" id="IPR016032">
    <property type="entry name" value="Sig_transdc_resp-reg_C-effctor"/>
</dbReference>
<keyword evidence="6" id="KW-1185">Reference proteome</keyword>
<dbReference type="RefSeq" id="WP_154769989.1">
    <property type="nucleotide sequence ID" value="NZ_WLYK01000008.1"/>
</dbReference>
<evidence type="ECO:0000313" key="6">
    <source>
        <dbReference type="Proteomes" id="UP000460221"/>
    </source>
</evidence>
<dbReference type="InterPro" id="IPR001867">
    <property type="entry name" value="OmpR/PhoB-type_DNA-bd"/>
</dbReference>
<reference evidence="5 6" key="1">
    <citation type="submission" date="2019-11" db="EMBL/GenBank/DDBJ databases">
        <authorList>
            <person name="Jiang L.-Q."/>
        </authorList>
    </citation>
    <scope>NUCLEOTIDE SEQUENCE [LARGE SCALE GENOMIC DNA]</scope>
    <source>
        <strain evidence="5 6">YIM 132087</strain>
    </source>
</reference>
<dbReference type="InterPro" id="IPR036388">
    <property type="entry name" value="WH-like_DNA-bd_sf"/>
</dbReference>
<proteinExistence type="inferred from homology"/>
<dbReference type="PANTHER" id="PTHR47691:SF3">
    <property type="entry name" value="HTH-TYPE TRANSCRIPTIONAL REGULATOR RV0890C-RELATED"/>
    <property type="match status" value="1"/>
</dbReference>
<comment type="caution">
    <text evidence="5">The sequence shown here is derived from an EMBL/GenBank/DDBJ whole genome shotgun (WGS) entry which is preliminary data.</text>
</comment>
<protein>
    <recommendedName>
        <fullName evidence="4">OmpR/PhoB-type domain-containing protein</fullName>
    </recommendedName>
</protein>
<dbReference type="GO" id="GO:0000160">
    <property type="term" value="P:phosphorelay signal transduction system"/>
    <property type="evidence" value="ECO:0007669"/>
    <property type="project" value="InterPro"/>
</dbReference>
<dbReference type="SUPFAM" id="SSF46894">
    <property type="entry name" value="C-terminal effector domain of the bipartite response regulators"/>
    <property type="match status" value="1"/>
</dbReference>
<evidence type="ECO:0000256" key="1">
    <source>
        <dbReference type="ARBA" id="ARBA00005820"/>
    </source>
</evidence>
<dbReference type="SUPFAM" id="SSF48452">
    <property type="entry name" value="TPR-like"/>
    <property type="match status" value="1"/>
</dbReference>
<dbReference type="Proteomes" id="UP000460221">
    <property type="component" value="Unassembled WGS sequence"/>
</dbReference>
<organism evidence="5 6">
    <name type="scientific">Nakamurella alba</name>
    <dbReference type="NCBI Taxonomy" id="2665158"/>
    <lineage>
        <taxon>Bacteria</taxon>
        <taxon>Bacillati</taxon>
        <taxon>Actinomycetota</taxon>
        <taxon>Actinomycetes</taxon>
        <taxon>Nakamurellales</taxon>
        <taxon>Nakamurellaceae</taxon>
        <taxon>Nakamurella</taxon>
    </lineage>
</organism>
<accession>A0A7K1FRK8</accession>
<evidence type="ECO:0000256" key="3">
    <source>
        <dbReference type="PROSITE-ProRule" id="PRU01091"/>
    </source>
</evidence>
<feature type="domain" description="OmpR/PhoB-type" evidence="4">
    <location>
        <begin position="1"/>
        <end position="97"/>
    </location>
</feature>
<dbReference type="SMART" id="SM00382">
    <property type="entry name" value="AAA"/>
    <property type="match status" value="1"/>
</dbReference>
<dbReference type="PRINTS" id="PR00364">
    <property type="entry name" value="DISEASERSIST"/>
</dbReference>
<dbReference type="Gene3D" id="3.40.50.300">
    <property type="entry name" value="P-loop containing nucleotide triphosphate hydrolases"/>
    <property type="match status" value="1"/>
</dbReference>
<dbReference type="InterPro" id="IPR011990">
    <property type="entry name" value="TPR-like_helical_dom_sf"/>
</dbReference>
<dbReference type="PANTHER" id="PTHR47691">
    <property type="entry name" value="REGULATOR-RELATED"/>
    <property type="match status" value="1"/>
</dbReference>
<dbReference type="SUPFAM" id="SSF52540">
    <property type="entry name" value="P-loop containing nucleoside triphosphate hydrolases"/>
    <property type="match status" value="1"/>
</dbReference>
<dbReference type="Pfam" id="PF00486">
    <property type="entry name" value="Trans_reg_C"/>
    <property type="match status" value="1"/>
</dbReference>
<dbReference type="InterPro" id="IPR027417">
    <property type="entry name" value="P-loop_NTPase"/>
</dbReference>